<dbReference type="EC" id="2.3.2.31" evidence="5"/>
<comment type="subcellular location">
    <subcellularLocation>
        <location evidence="3">Cytoplasm</location>
    </subcellularLocation>
    <subcellularLocation>
        <location evidence="2">Nucleus</location>
    </subcellularLocation>
</comment>
<feature type="transmembrane region" description="Helical" evidence="21">
    <location>
        <begin position="409"/>
        <end position="429"/>
    </location>
</feature>
<keyword evidence="13" id="KW-0805">Transcription regulation</keyword>
<keyword evidence="21" id="KW-1133">Transmembrane helix</keyword>
<dbReference type="PROSITE" id="PS51873">
    <property type="entry name" value="TRIAD"/>
    <property type="match status" value="1"/>
</dbReference>
<dbReference type="Gene3D" id="3.30.40.10">
    <property type="entry name" value="Zinc/RING finger domain, C3HC4 (zinc finger)"/>
    <property type="match status" value="1"/>
</dbReference>
<keyword evidence="21" id="KW-0812">Transmembrane</keyword>
<dbReference type="GO" id="GO:0060828">
    <property type="term" value="P:regulation of canonical Wnt signaling pathway"/>
    <property type="evidence" value="ECO:0007669"/>
    <property type="project" value="UniProtKB-ARBA"/>
</dbReference>
<dbReference type="AlphaFoldDB" id="A0A553NW27"/>
<dbReference type="CDD" id="cd20341">
    <property type="entry name" value="BRcat_RBR_RNF14"/>
    <property type="match status" value="1"/>
</dbReference>
<evidence type="ECO:0000256" key="13">
    <source>
        <dbReference type="ARBA" id="ARBA00023015"/>
    </source>
</evidence>
<comment type="similarity">
    <text evidence="16">Belongs to the RBR family. RNF14 subfamily.</text>
</comment>
<accession>A0A553NW27</accession>
<dbReference type="Proteomes" id="UP000316079">
    <property type="component" value="Unassembled WGS sequence"/>
</dbReference>
<dbReference type="FunFam" id="3.30.40.10:FF:000186">
    <property type="entry name" value="RBR-type E3 ubiquitin transferase"/>
    <property type="match status" value="1"/>
</dbReference>
<evidence type="ECO:0000256" key="2">
    <source>
        <dbReference type="ARBA" id="ARBA00004123"/>
    </source>
</evidence>
<dbReference type="PROSITE" id="PS00518">
    <property type="entry name" value="ZF_RING_1"/>
    <property type="match status" value="1"/>
</dbReference>
<evidence type="ECO:0000256" key="21">
    <source>
        <dbReference type="SAM" id="Phobius"/>
    </source>
</evidence>
<dbReference type="Gene3D" id="3.10.110.10">
    <property type="entry name" value="Ubiquitin Conjugating Enzyme"/>
    <property type="match status" value="1"/>
</dbReference>
<proteinExistence type="inferred from homology"/>
<keyword evidence="7" id="KW-0808">Transferase</keyword>
<dbReference type="Gene3D" id="2.20.25.20">
    <property type="match status" value="1"/>
</dbReference>
<protein>
    <recommendedName>
        <fullName evidence="17">E3 ubiquitin-protein ligase RNF14</fullName>
        <ecNumber evidence="5">2.3.2.31</ecNumber>
    </recommendedName>
    <alternativeName>
        <fullName evidence="18">RING finger protein 14</fullName>
    </alternativeName>
</protein>
<dbReference type="SMART" id="SM00591">
    <property type="entry name" value="RWD"/>
    <property type="match status" value="1"/>
</dbReference>
<keyword evidence="11" id="KW-0833">Ubl conjugation pathway</keyword>
<feature type="compositionally biased region" description="Polar residues" evidence="20">
    <location>
        <begin position="141"/>
        <end position="151"/>
    </location>
</feature>
<dbReference type="PROSITE" id="PS50908">
    <property type="entry name" value="RWD"/>
    <property type="match status" value="1"/>
</dbReference>
<feature type="region of interest" description="Disordered" evidence="20">
    <location>
        <begin position="141"/>
        <end position="168"/>
    </location>
</feature>
<dbReference type="InterPro" id="IPR001841">
    <property type="entry name" value="Znf_RING"/>
</dbReference>
<evidence type="ECO:0000256" key="15">
    <source>
        <dbReference type="ARBA" id="ARBA00023242"/>
    </source>
</evidence>
<dbReference type="GO" id="GO:0016567">
    <property type="term" value="P:protein ubiquitination"/>
    <property type="evidence" value="ECO:0007669"/>
    <property type="project" value="InterPro"/>
</dbReference>
<keyword evidence="15" id="KW-0539">Nucleus</keyword>
<evidence type="ECO:0000256" key="7">
    <source>
        <dbReference type="ARBA" id="ARBA00022679"/>
    </source>
</evidence>
<evidence type="ECO:0000256" key="9">
    <source>
        <dbReference type="ARBA" id="ARBA00022737"/>
    </source>
</evidence>
<dbReference type="InterPro" id="IPR002867">
    <property type="entry name" value="IBR_dom"/>
</dbReference>
<evidence type="ECO:0000256" key="10">
    <source>
        <dbReference type="ARBA" id="ARBA00022771"/>
    </source>
</evidence>
<dbReference type="PANTHER" id="PTHR11685">
    <property type="entry name" value="RBR FAMILY RING FINGER AND IBR DOMAIN-CONTAINING"/>
    <property type="match status" value="1"/>
</dbReference>
<dbReference type="SUPFAM" id="SSF57850">
    <property type="entry name" value="RING/U-box"/>
    <property type="match status" value="2"/>
</dbReference>
<dbReference type="OrthoDB" id="1431934at2759"/>
<dbReference type="Pfam" id="PF01485">
    <property type="entry name" value="IBR"/>
    <property type="match status" value="1"/>
</dbReference>
<feature type="domain" description="RING-type" evidence="24">
    <location>
        <begin position="200"/>
        <end position="438"/>
    </location>
</feature>
<dbReference type="SMART" id="SM00647">
    <property type="entry name" value="IBR"/>
    <property type="match status" value="1"/>
</dbReference>
<dbReference type="EMBL" id="SRMA01026792">
    <property type="protein sequence ID" value="TRY69633.1"/>
    <property type="molecule type" value="Genomic_DNA"/>
</dbReference>
<keyword evidence="21" id="KW-0472">Membrane</keyword>
<feature type="transmembrane region" description="Helical" evidence="21">
    <location>
        <begin position="436"/>
        <end position="454"/>
    </location>
</feature>
<evidence type="ECO:0000256" key="3">
    <source>
        <dbReference type="ARBA" id="ARBA00004496"/>
    </source>
</evidence>
<evidence type="ECO:0000313" key="26">
    <source>
        <dbReference type="Proteomes" id="UP000316079"/>
    </source>
</evidence>
<dbReference type="STRING" id="623744.A0A553NW27"/>
<evidence type="ECO:0000259" key="23">
    <source>
        <dbReference type="PROSITE" id="PS50908"/>
    </source>
</evidence>
<dbReference type="InterPro" id="IPR016135">
    <property type="entry name" value="UBQ-conjugating_enzyme/RWD"/>
</dbReference>
<dbReference type="GO" id="GO:0005737">
    <property type="term" value="C:cytoplasm"/>
    <property type="evidence" value="ECO:0007669"/>
    <property type="project" value="UniProtKB-SubCell"/>
</dbReference>
<dbReference type="PROSITE" id="PS50089">
    <property type="entry name" value="ZF_RING_2"/>
    <property type="match status" value="1"/>
</dbReference>
<reference evidence="25 26" key="1">
    <citation type="journal article" date="2019" name="Sci. Data">
        <title>Hybrid genome assembly and annotation of Danionella translucida.</title>
        <authorList>
            <person name="Kadobianskyi M."/>
            <person name="Schulze L."/>
            <person name="Schuelke M."/>
            <person name="Judkewitz B."/>
        </authorList>
    </citation>
    <scope>NUCLEOTIDE SEQUENCE [LARGE SCALE GENOMIC DNA]</scope>
    <source>
        <strain evidence="25 26">Bolton</strain>
    </source>
</reference>
<feature type="domain" description="RING-type" evidence="22">
    <location>
        <begin position="204"/>
        <end position="249"/>
    </location>
</feature>
<keyword evidence="9" id="KW-0677">Repeat</keyword>
<evidence type="ECO:0000256" key="4">
    <source>
        <dbReference type="ARBA" id="ARBA00004906"/>
    </source>
</evidence>
<dbReference type="CDD" id="cd23820">
    <property type="entry name" value="RWD_RNF14"/>
    <property type="match status" value="1"/>
</dbReference>
<keyword evidence="6" id="KW-0963">Cytoplasm</keyword>
<evidence type="ECO:0000256" key="5">
    <source>
        <dbReference type="ARBA" id="ARBA00012251"/>
    </source>
</evidence>
<evidence type="ECO:0000313" key="25">
    <source>
        <dbReference type="EMBL" id="TRY69633.1"/>
    </source>
</evidence>
<dbReference type="InterPro" id="IPR006575">
    <property type="entry name" value="RWD_dom"/>
</dbReference>
<evidence type="ECO:0000256" key="20">
    <source>
        <dbReference type="SAM" id="MobiDB-lite"/>
    </source>
</evidence>
<evidence type="ECO:0000256" key="16">
    <source>
        <dbReference type="ARBA" id="ARBA00044508"/>
    </source>
</evidence>
<dbReference type="Pfam" id="PF05773">
    <property type="entry name" value="RWD"/>
    <property type="match status" value="1"/>
</dbReference>
<dbReference type="GO" id="GO:0005634">
    <property type="term" value="C:nucleus"/>
    <property type="evidence" value="ECO:0007669"/>
    <property type="project" value="UniProtKB-SubCell"/>
</dbReference>
<dbReference type="GO" id="GO:0008270">
    <property type="term" value="F:zinc ion binding"/>
    <property type="evidence" value="ECO:0007669"/>
    <property type="project" value="UniProtKB-KW"/>
</dbReference>
<evidence type="ECO:0000259" key="22">
    <source>
        <dbReference type="PROSITE" id="PS50089"/>
    </source>
</evidence>
<evidence type="ECO:0000256" key="17">
    <source>
        <dbReference type="ARBA" id="ARBA00067098"/>
    </source>
</evidence>
<keyword evidence="14" id="KW-0804">Transcription</keyword>
<evidence type="ECO:0000256" key="12">
    <source>
        <dbReference type="ARBA" id="ARBA00022833"/>
    </source>
</evidence>
<keyword evidence="10 19" id="KW-0863">Zinc-finger</keyword>
<evidence type="ECO:0000259" key="24">
    <source>
        <dbReference type="PROSITE" id="PS51873"/>
    </source>
</evidence>
<dbReference type="FunFam" id="3.10.110.10:FF:000049">
    <property type="entry name" value="RBR-type E3 ubiquitin transferase"/>
    <property type="match status" value="1"/>
</dbReference>
<gene>
    <name evidence="25" type="ORF">DNTS_032749</name>
</gene>
<organism evidence="25 26">
    <name type="scientific">Danionella cerebrum</name>
    <dbReference type="NCBI Taxonomy" id="2873325"/>
    <lineage>
        <taxon>Eukaryota</taxon>
        <taxon>Metazoa</taxon>
        <taxon>Chordata</taxon>
        <taxon>Craniata</taxon>
        <taxon>Vertebrata</taxon>
        <taxon>Euteleostomi</taxon>
        <taxon>Actinopterygii</taxon>
        <taxon>Neopterygii</taxon>
        <taxon>Teleostei</taxon>
        <taxon>Ostariophysi</taxon>
        <taxon>Cypriniformes</taxon>
        <taxon>Danionidae</taxon>
        <taxon>Danioninae</taxon>
        <taxon>Danionella</taxon>
    </lineage>
</organism>
<comment type="pathway">
    <text evidence="4">Protein modification; protein ubiquitination.</text>
</comment>
<dbReference type="InterPro" id="IPR017907">
    <property type="entry name" value="Znf_RING_CS"/>
</dbReference>
<evidence type="ECO:0000256" key="11">
    <source>
        <dbReference type="ARBA" id="ARBA00022786"/>
    </source>
</evidence>
<evidence type="ECO:0000256" key="6">
    <source>
        <dbReference type="ARBA" id="ARBA00022490"/>
    </source>
</evidence>
<dbReference type="InterPro" id="IPR044066">
    <property type="entry name" value="TRIAD_supradom"/>
</dbReference>
<evidence type="ECO:0000256" key="1">
    <source>
        <dbReference type="ARBA" id="ARBA00001798"/>
    </source>
</evidence>
<keyword evidence="26" id="KW-1185">Reference proteome</keyword>
<dbReference type="FunFam" id="2.20.25.20:FF:000007">
    <property type="entry name" value="RBR-type E3 ubiquitin transferase"/>
    <property type="match status" value="1"/>
</dbReference>
<dbReference type="CDD" id="cd16628">
    <property type="entry name" value="RING-HC_RBR_RNF14"/>
    <property type="match status" value="1"/>
</dbReference>
<sequence>MSADQEAKDDELLALASIYDEEEFHRTESGQEGEIHLCIELPADFRLLVKGQTPSEHTVSSLPPLVLSFELPADYPSRTPPIFTLSSKWLTRVQITALCRRLDELWEENYGNVILFTWIQFLKEETLDHLRIMSPLEIQSNGSQDQSQAGQRQAAVASGEKSKAQELDPRAVQEVDFKTDLLTLLLDFDGAQKEKVFNAKLFCCGICFSEKLGSDCLVFKECQHVYCKTCVKEYFEIQIKDGKVQCLHCPEPECTSMATPTQVKLLVGEEEFARYDRLLLQSSLDLMADVVYCPRSSCCMAVMVEPDSTMGICPSCRYAFCTLCRRSYHGVSHCKISADELHSLRDEYLSAGDEARKFLEKRFGKRVIQRAVEESFSTDWLKSNCKQCPCCGTNIQVCVNASLLCDDPVLLTSSFALCLLLFVIIHMRLQLLPHKLMMMMMMMMMMMLLLLLLLEECQWAKW</sequence>
<name>A0A553NW27_9TELE</name>
<feature type="domain" description="RWD" evidence="23">
    <location>
        <begin position="10"/>
        <end position="129"/>
    </location>
</feature>
<evidence type="ECO:0000256" key="19">
    <source>
        <dbReference type="PROSITE-ProRule" id="PRU00175"/>
    </source>
</evidence>
<evidence type="ECO:0000256" key="8">
    <source>
        <dbReference type="ARBA" id="ARBA00022723"/>
    </source>
</evidence>
<dbReference type="InterPro" id="IPR031127">
    <property type="entry name" value="E3_UB_ligase_RBR"/>
</dbReference>
<comment type="catalytic activity">
    <reaction evidence="1">
        <text>[E2 ubiquitin-conjugating enzyme]-S-ubiquitinyl-L-cysteine + [acceptor protein]-L-lysine = [E2 ubiquitin-conjugating enzyme]-L-cysteine + [acceptor protein]-N(6)-ubiquitinyl-L-lysine.</text>
        <dbReference type="EC" id="2.3.2.31"/>
    </reaction>
</comment>
<evidence type="ECO:0000256" key="14">
    <source>
        <dbReference type="ARBA" id="ARBA00023163"/>
    </source>
</evidence>
<keyword evidence="12" id="KW-0862">Zinc</keyword>
<keyword evidence="8" id="KW-0479">Metal-binding</keyword>
<dbReference type="SUPFAM" id="SSF54495">
    <property type="entry name" value="UBC-like"/>
    <property type="match status" value="1"/>
</dbReference>
<comment type="caution">
    <text evidence="25">The sequence shown here is derived from an EMBL/GenBank/DDBJ whole genome shotgun (WGS) entry which is preliminary data.</text>
</comment>
<evidence type="ECO:0000256" key="18">
    <source>
        <dbReference type="ARBA" id="ARBA00075528"/>
    </source>
</evidence>
<dbReference type="GO" id="GO:0061630">
    <property type="term" value="F:ubiquitin protein ligase activity"/>
    <property type="evidence" value="ECO:0007669"/>
    <property type="project" value="UniProtKB-EC"/>
</dbReference>
<dbReference type="InterPro" id="IPR031128">
    <property type="entry name" value="RNF14_RING-HC_Zfn"/>
</dbReference>
<dbReference type="InterPro" id="IPR013083">
    <property type="entry name" value="Znf_RING/FYVE/PHD"/>
</dbReference>